<keyword evidence="6 8" id="KW-1133">Transmembrane helix</keyword>
<dbReference type="PANTHER" id="PTHR42711">
    <property type="entry name" value="ABC TRANSPORTER ATP-BINDING PROTEIN"/>
    <property type="match status" value="1"/>
</dbReference>
<sequence length="500" mass="55953">MKVIEINNVTQTFRKGLSQKTILKNINFTIDSGEFVWLKGDGGAGKTTLLSQICGLMTPSSGEIKLMGLDPKDANAKLYVGVVLQETQVPKNMKVRELLELLRSYSPNPLPLSNEEILKMVNLKKPEILDSEMAPLAGSEKQRLYLALALIGNPKLLILDEPTRNLDAESHKVFWEQIKLCHEQGVTILMTTQYQNDSEKLNELATRIVKLHPFSEIPAEGQLLEESTLENREIELESSTNKDEEISTIAPVTPRNLLDIFKKQFEFEVTQLRRTPTFLLGTLSIVGFVPLLKLQPGFQPGQVTIDQLIYLCGIILFTIAIERLGKRVAIERSEGWLKLLKTTSLPPVVYIAAKITSLLIVCAVAIFSVFILGYWQLGIHASLGLYLSVFLGLIIGITPFAILGLELGYLLHPKSADSILSLSLFIIPFACGVPLPFKPELMQDLVSLSPFYHYKELVLSIAQSNSDPRVILHLLWLIWAFGFFGLSAVWVYKRDRAIVK</sequence>
<name>A0ABS8IJ06_9NOSO</name>
<dbReference type="Gene3D" id="3.40.50.300">
    <property type="entry name" value="P-loop containing nucleotide triphosphate hydrolases"/>
    <property type="match status" value="1"/>
</dbReference>
<evidence type="ECO:0000256" key="5">
    <source>
        <dbReference type="ARBA" id="ARBA00022840"/>
    </source>
</evidence>
<dbReference type="InterPro" id="IPR003439">
    <property type="entry name" value="ABC_transporter-like_ATP-bd"/>
</dbReference>
<evidence type="ECO:0000256" key="2">
    <source>
        <dbReference type="ARBA" id="ARBA00022448"/>
    </source>
</evidence>
<evidence type="ECO:0000256" key="3">
    <source>
        <dbReference type="ARBA" id="ARBA00022692"/>
    </source>
</evidence>
<feature type="domain" description="ABC transporter" evidence="9">
    <location>
        <begin position="4"/>
        <end position="245"/>
    </location>
</feature>
<dbReference type="SMART" id="SM00382">
    <property type="entry name" value="AAA"/>
    <property type="match status" value="1"/>
</dbReference>
<gene>
    <name evidence="10" type="ORF">LC586_35055</name>
</gene>
<dbReference type="CDD" id="cd03230">
    <property type="entry name" value="ABC_DR_subfamily_A"/>
    <property type="match status" value="1"/>
</dbReference>
<keyword evidence="2" id="KW-0813">Transport</keyword>
<keyword evidence="7 8" id="KW-0472">Membrane</keyword>
<evidence type="ECO:0000256" key="6">
    <source>
        <dbReference type="ARBA" id="ARBA00022989"/>
    </source>
</evidence>
<dbReference type="Proteomes" id="UP001199525">
    <property type="component" value="Unassembled WGS sequence"/>
</dbReference>
<dbReference type="InterPro" id="IPR003593">
    <property type="entry name" value="AAA+_ATPase"/>
</dbReference>
<dbReference type="InterPro" id="IPR050763">
    <property type="entry name" value="ABC_transporter_ATP-binding"/>
</dbReference>
<dbReference type="GO" id="GO:0005524">
    <property type="term" value="F:ATP binding"/>
    <property type="evidence" value="ECO:0007669"/>
    <property type="project" value="UniProtKB-KW"/>
</dbReference>
<keyword evidence="11" id="KW-1185">Reference proteome</keyword>
<evidence type="ECO:0000313" key="11">
    <source>
        <dbReference type="Proteomes" id="UP001199525"/>
    </source>
</evidence>
<dbReference type="EMBL" id="JAIVFQ010000116">
    <property type="protein sequence ID" value="MCC5604247.1"/>
    <property type="molecule type" value="Genomic_DNA"/>
</dbReference>
<feature type="transmembrane region" description="Helical" evidence="8">
    <location>
        <begin position="348"/>
        <end position="377"/>
    </location>
</feature>
<dbReference type="PROSITE" id="PS50893">
    <property type="entry name" value="ABC_TRANSPORTER_2"/>
    <property type="match status" value="1"/>
</dbReference>
<evidence type="ECO:0000256" key="1">
    <source>
        <dbReference type="ARBA" id="ARBA00004141"/>
    </source>
</evidence>
<evidence type="ECO:0000256" key="7">
    <source>
        <dbReference type="ARBA" id="ARBA00023136"/>
    </source>
</evidence>
<feature type="transmembrane region" description="Helical" evidence="8">
    <location>
        <begin position="419"/>
        <end position="437"/>
    </location>
</feature>
<keyword evidence="3 8" id="KW-0812">Transmembrane</keyword>
<feature type="transmembrane region" description="Helical" evidence="8">
    <location>
        <begin position="383"/>
        <end position="407"/>
    </location>
</feature>
<comment type="subcellular location">
    <subcellularLocation>
        <location evidence="1">Membrane</location>
        <topology evidence="1">Multi-pass membrane protein</topology>
    </subcellularLocation>
</comment>
<organism evidence="10 11">
    <name type="scientific">Nostoc favosum CHAB5714</name>
    <dbReference type="NCBI Taxonomy" id="2780399"/>
    <lineage>
        <taxon>Bacteria</taxon>
        <taxon>Bacillati</taxon>
        <taxon>Cyanobacteriota</taxon>
        <taxon>Cyanophyceae</taxon>
        <taxon>Nostocales</taxon>
        <taxon>Nostocaceae</taxon>
        <taxon>Nostoc</taxon>
        <taxon>Nostoc favosum</taxon>
    </lineage>
</organism>
<evidence type="ECO:0000313" key="10">
    <source>
        <dbReference type="EMBL" id="MCC5604247.1"/>
    </source>
</evidence>
<protein>
    <submittedName>
        <fullName evidence="10">ABC transporter G family ATP-binding protein/permease</fullName>
    </submittedName>
</protein>
<dbReference type="Pfam" id="PF12698">
    <property type="entry name" value="ABC2_membrane_3"/>
    <property type="match status" value="1"/>
</dbReference>
<dbReference type="InterPro" id="IPR013525">
    <property type="entry name" value="ABC2_TM"/>
</dbReference>
<reference evidence="10 11" key="1">
    <citation type="journal article" date="2021" name="Microorganisms">
        <title>Genome Evolution of Filamentous Cyanobacterium Nostoc Species: From Facultative Symbiosis to Free Living.</title>
        <authorList>
            <person name="Huo D."/>
            <person name="Li H."/>
            <person name="Cai F."/>
            <person name="Guo X."/>
            <person name="Qiao Z."/>
            <person name="Wang W."/>
            <person name="Yu G."/>
            <person name="Li R."/>
        </authorList>
    </citation>
    <scope>NUCLEOTIDE SEQUENCE [LARGE SCALE GENOMIC DNA]</scope>
    <source>
        <strain evidence="10 11">CHAB 5714</strain>
    </source>
</reference>
<feature type="transmembrane region" description="Helical" evidence="8">
    <location>
        <begin position="470"/>
        <end position="492"/>
    </location>
</feature>
<evidence type="ECO:0000256" key="8">
    <source>
        <dbReference type="SAM" id="Phobius"/>
    </source>
</evidence>
<dbReference type="InterPro" id="IPR027417">
    <property type="entry name" value="P-loop_NTPase"/>
</dbReference>
<accession>A0ABS8IJ06</accession>
<dbReference type="PANTHER" id="PTHR42711:SF17">
    <property type="entry name" value="ABC TRANSPORTER ATP-BINDING PROTEIN"/>
    <property type="match status" value="1"/>
</dbReference>
<evidence type="ECO:0000259" key="9">
    <source>
        <dbReference type="PROSITE" id="PS50893"/>
    </source>
</evidence>
<feature type="transmembrane region" description="Helical" evidence="8">
    <location>
        <begin position="307"/>
        <end position="325"/>
    </location>
</feature>
<evidence type="ECO:0000256" key="4">
    <source>
        <dbReference type="ARBA" id="ARBA00022741"/>
    </source>
</evidence>
<keyword evidence="5 10" id="KW-0067">ATP-binding</keyword>
<comment type="caution">
    <text evidence="10">The sequence shown here is derived from an EMBL/GenBank/DDBJ whole genome shotgun (WGS) entry which is preliminary data.</text>
</comment>
<dbReference type="SUPFAM" id="SSF52540">
    <property type="entry name" value="P-loop containing nucleoside triphosphate hydrolases"/>
    <property type="match status" value="1"/>
</dbReference>
<dbReference type="Pfam" id="PF00005">
    <property type="entry name" value="ABC_tran"/>
    <property type="match status" value="1"/>
</dbReference>
<keyword evidence="4" id="KW-0547">Nucleotide-binding</keyword>
<proteinExistence type="predicted"/>
<dbReference type="RefSeq" id="WP_229490075.1">
    <property type="nucleotide sequence ID" value="NZ_JAIVFQ010000116.1"/>
</dbReference>